<evidence type="ECO:0000313" key="3">
    <source>
        <dbReference type="EMBL" id="SHJ57880.1"/>
    </source>
</evidence>
<organism evidence="3 4">
    <name type="scientific">Lutimaribacter pacificus</name>
    <dbReference type="NCBI Taxonomy" id="391948"/>
    <lineage>
        <taxon>Bacteria</taxon>
        <taxon>Pseudomonadati</taxon>
        <taxon>Pseudomonadota</taxon>
        <taxon>Alphaproteobacteria</taxon>
        <taxon>Rhodobacterales</taxon>
        <taxon>Roseobacteraceae</taxon>
        <taxon>Lutimaribacter</taxon>
    </lineage>
</organism>
<evidence type="ECO:0000256" key="1">
    <source>
        <dbReference type="SAM" id="MobiDB-lite"/>
    </source>
</evidence>
<dbReference type="RefSeq" id="WP_149786429.1">
    <property type="nucleotide sequence ID" value="NZ_FNIO01000001.1"/>
</dbReference>
<feature type="domain" description="Lipocalin/cytosolic fatty-acid binding" evidence="2">
    <location>
        <begin position="117"/>
        <end position="170"/>
    </location>
</feature>
<feature type="region of interest" description="Disordered" evidence="1">
    <location>
        <begin position="1"/>
        <end position="20"/>
    </location>
</feature>
<protein>
    <submittedName>
        <fullName evidence="3">Apolipoprotein D and lipocalin family protein</fullName>
    </submittedName>
</protein>
<dbReference type="AlphaFoldDB" id="A0A1H0BC30"/>
<reference evidence="3 4" key="1">
    <citation type="submission" date="2016-11" db="EMBL/GenBank/DDBJ databases">
        <authorList>
            <person name="Varghese N."/>
            <person name="Submissions S."/>
        </authorList>
    </citation>
    <scope>NUCLEOTIDE SEQUENCE [LARGE SCALE GENOMIC DNA]</scope>
    <source>
        <strain evidence="3 4">DSM 29620</strain>
    </source>
</reference>
<dbReference type="Gene3D" id="2.40.128.20">
    <property type="match status" value="1"/>
</dbReference>
<feature type="compositionally biased region" description="Low complexity" evidence="1">
    <location>
        <begin position="10"/>
        <end position="20"/>
    </location>
</feature>
<evidence type="ECO:0000259" key="2">
    <source>
        <dbReference type="Pfam" id="PF08212"/>
    </source>
</evidence>
<keyword evidence="3" id="KW-0449">Lipoprotein</keyword>
<dbReference type="Pfam" id="PF08212">
    <property type="entry name" value="Lipocalin_2"/>
    <property type="match status" value="1"/>
</dbReference>
<dbReference type="OrthoDB" id="594739at2"/>
<sequence length="174" mass="18088">MRTARDHGGAAPAAPLARPPRSISGKMKGLVALGAMAALAACQGTPGVVYRDVSAPISSQVDVTAARLAGDWRVRVAPAQGPVAAGDALRLSESALSLDGPGRFEVVAGPLEGLVLWVLWLDADNRTAAIGGPDGQFGWIMDRAAEGGEDRIRAAREIMAWQGYDMARMTEPDG</sequence>
<dbReference type="InterPro" id="IPR012674">
    <property type="entry name" value="Calycin"/>
</dbReference>
<gene>
    <name evidence="3" type="ORF">SAMN05444142_101698</name>
</gene>
<dbReference type="SUPFAM" id="SSF50814">
    <property type="entry name" value="Lipocalins"/>
    <property type="match status" value="1"/>
</dbReference>
<dbReference type="EMBL" id="FQZZ01000001">
    <property type="protein sequence ID" value="SHJ57880.1"/>
    <property type="molecule type" value="Genomic_DNA"/>
</dbReference>
<dbReference type="Proteomes" id="UP000324252">
    <property type="component" value="Unassembled WGS sequence"/>
</dbReference>
<name>A0A1H0BC30_9RHOB</name>
<accession>A0A1H0BC30</accession>
<dbReference type="InterPro" id="IPR000566">
    <property type="entry name" value="Lipocln_cytosolic_FA-bd_dom"/>
</dbReference>
<keyword evidence="4" id="KW-1185">Reference proteome</keyword>
<proteinExistence type="predicted"/>
<evidence type="ECO:0000313" key="4">
    <source>
        <dbReference type="Proteomes" id="UP000324252"/>
    </source>
</evidence>